<dbReference type="AlphaFoldDB" id="A0A024H818"/>
<evidence type="ECO:0000313" key="2">
    <source>
        <dbReference type="Proteomes" id="UP000035722"/>
    </source>
</evidence>
<evidence type="ECO:0000313" key="1">
    <source>
        <dbReference type="EMBL" id="CCQ48133.1"/>
    </source>
</evidence>
<dbReference type="EMBL" id="CAQI01000053">
    <property type="protein sequence ID" value="CCQ48133.1"/>
    <property type="molecule type" value="Genomic_DNA"/>
</dbReference>
<organism evidence="1 2">
    <name type="scientific">Pseudarthrobacter siccitolerans</name>
    <dbReference type="NCBI Taxonomy" id="861266"/>
    <lineage>
        <taxon>Bacteria</taxon>
        <taxon>Bacillati</taxon>
        <taxon>Actinomycetota</taxon>
        <taxon>Actinomycetes</taxon>
        <taxon>Micrococcales</taxon>
        <taxon>Micrococcaceae</taxon>
        <taxon>Pseudarthrobacter</taxon>
    </lineage>
</organism>
<accession>A0A024H818</accession>
<dbReference type="Proteomes" id="UP000035722">
    <property type="component" value="Unassembled WGS sequence"/>
</dbReference>
<protein>
    <submittedName>
        <fullName evidence="1">Uncharacterized protein</fullName>
    </submittedName>
</protein>
<gene>
    <name evidence="1" type="ORF">ARTSIC4J27_4131</name>
</gene>
<dbReference type="STRING" id="861266.ARTSIC4J27_4131"/>
<proteinExistence type="predicted"/>
<keyword evidence="2" id="KW-1185">Reference proteome</keyword>
<sequence>MEAAAPINISDERRIRPTGETSMKARTFDIVIFSKSLSGSK</sequence>
<reference evidence="2" key="1">
    <citation type="journal article" date="2014" name="Genome Announc.">
        <title>Genome Sequence of Arthrobacter siccitolerans 4J27, a Xeroprotectant-Producing Desiccation-Tolerant Microorganism.</title>
        <authorList>
            <person name="Manzanera M."/>
            <person name="Santa-Cruz-Calvo L."/>
            <person name="Vilchez J.I."/>
            <person name="Garcia-Fontana C."/>
            <person name="Silva-Castro G.A."/>
            <person name="Calvo C."/>
            <person name="Gonzalez-Lopez J."/>
        </authorList>
    </citation>
    <scope>NUCLEOTIDE SEQUENCE [LARGE SCALE GENOMIC DNA]</scope>
    <source>
        <strain evidence="2">4J27</strain>
    </source>
</reference>
<comment type="caution">
    <text evidence="1">The sequence shown here is derived from an EMBL/GenBank/DDBJ whole genome shotgun (WGS) entry which is preliminary data.</text>
</comment>
<name>A0A024H818_9MICC</name>